<dbReference type="Gene3D" id="2.120.10.30">
    <property type="entry name" value="TolB, C-terminal domain"/>
    <property type="match status" value="1"/>
</dbReference>
<evidence type="ECO:0008006" key="4">
    <source>
        <dbReference type="Google" id="ProtNLM"/>
    </source>
</evidence>
<accession>A0A1G2B3J9</accession>
<proteinExistence type="predicted"/>
<gene>
    <name evidence="2" type="ORF">A3F54_05180</name>
</gene>
<dbReference type="EMBL" id="MHKD01000019">
    <property type="protein sequence ID" value="OGY83744.1"/>
    <property type="molecule type" value="Genomic_DNA"/>
</dbReference>
<sequence>MKKVFILFFTLLLLPGCARDQADSSVSSRPDNTSVTQQPVASFDFSQAVVAVRNGQAFLWDGTQTVLLPGSGLVTAAAFSPKERTLIVVKPSGDRFDVWLQTFSPTVQSTDEQLLFSSRFSIDYISISPLGTHVAFVQELVRSADSVTAAEGNGITHFQVAVYDMAAQQLQTLPGSGMFPSWSDDGKSLLYLDAGEETAGGFAVILQRLDIRGIFGEGQKILANVDFATFFRDDVLLSHFDDDRVLLSMYDVSQQTQRDVTELSFVQERPKFQFFQISPQHDALLWTQFRTESKSLLDTWLLPMGEQGIPRHVLPQSDRVLWYNNGTVLYAPVYTTLSDGEFFLLNIDEPDALAASVFAADNLATVSTYASDISFLFHKLIKP</sequence>
<feature type="signal peptide" evidence="1">
    <location>
        <begin position="1"/>
        <end position="22"/>
    </location>
</feature>
<organism evidence="2 3">
    <name type="scientific">Candidatus Kerfeldbacteria bacterium RIFCSPHIGHO2_12_FULL_48_17</name>
    <dbReference type="NCBI Taxonomy" id="1798542"/>
    <lineage>
        <taxon>Bacteria</taxon>
        <taxon>Candidatus Kerfeldiibacteriota</taxon>
    </lineage>
</organism>
<reference evidence="2 3" key="1">
    <citation type="journal article" date="2016" name="Nat. Commun.">
        <title>Thousands of microbial genomes shed light on interconnected biogeochemical processes in an aquifer system.</title>
        <authorList>
            <person name="Anantharaman K."/>
            <person name="Brown C.T."/>
            <person name="Hug L.A."/>
            <person name="Sharon I."/>
            <person name="Castelle C.J."/>
            <person name="Probst A.J."/>
            <person name="Thomas B.C."/>
            <person name="Singh A."/>
            <person name="Wilkins M.J."/>
            <person name="Karaoz U."/>
            <person name="Brodie E.L."/>
            <person name="Williams K.H."/>
            <person name="Hubbard S.S."/>
            <person name="Banfield J.F."/>
        </authorList>
    </citation>
    <scope>NUCLEOTIDE SEQUENCE [LARGE SCALE GENOMIC DNA]</scope>
</reference>
<name>A0A1G2B3J9_9BACT</name>
<dbReference type="Proteomes" id="UP000176952">
    <property type="component" value="Unassembled WGS sequence"/>
</dbReference>
<comment type="caution">
    <text evidence="2">The sequence shown here is derived from an EMBL/GenBank/DDBJ whole genome shotgun (WGS) entry which is preliminary data.</text>
</comment>
<evidence type="ECO:0000313" key="2">
    <source>
        <dbReference type="EMBL" id="OGY83744.1"/>
    </source>
</evidence>
<evidence type="ECO:0000313" key="3">
    <source>
        <dbReference type="Proteomes" id="UP000176952"/>
    </source>
</evidence>
<keyword evidence="1" id="KW-0732">Signal</keyword>
<dbReference type="STRING" id="1798542.A3F54_05180"/>
<dbReference type="AlphaFoldDB" id="A0A1G2B3J9"/>
<dbReference type="InterPro" id="IPR011042">
    <property type="entry name" value="6-blade_b-propeller_TolB-like"/>
</dbReference>
<dbReference type="SUPFAM" id="SSF69304">
    <property type="entry name" value="Tricorn protease N-terminal domain"/>
    <property type="match status" value="1"/>
</dbReference>
<feature type="chain" id="PRO_5009581997" description="Lipoprotein LpqB beta-propeller domain-containing protein" evidence="1">
    <location>
        <begin position="23"/>
        <end position="383"/>
    </location>
</feature>
<evidence type="ECO:0000256" key="1">
    <source>
        <dbReference type="SAM" id="SignalP"/>
    </source>
</evidence>
<protein>
    <recommendedName>
        <fullName evidence="4">Lipoprotein LpqB beta-propeller domain-containing protein</fullName>
    </recommendedName>
</protein>